<evidence type="ECO:0000256" key="1">
    <source>
        <dbReference type="SAM" id="Phobius"/>
    </source>
</evidence>
<protein>
    <submittedName>
        <fullName evidence="3">Uncharacterized protein</fullName>
    </submittedName>
</protein>
<accession>A0AAD9Z0N8</accession>
<name>A0AAD9Z0N8_9LECA</name>
<dbReference type="InterPro" id="IPR024338">
    <property type="entry name" value="MID1/Yam8"/>
</dbReference>
<keyword evidence="4" id="KW-1185">Reference proteome</keyword>
<keyword evidence="1" id="KW-0812">Transmembrane</keyword>
<evidence type="ECO:0000256" key="2">
    <source>
        <dbReference type="SAM" id="SignalP"/>
    </source>
</evidence>
<dbReference type="PANTHER" id="PTHR39142">
    <property type="entry name" value="MID1P"/>
    <property type="match status" value="1"/>
</dbReference>
<dbReference type="GO" id="GO:0098703">
    <property type="term" value="P:calcium ion import across plasma membrane"/>
    <property type="evidence" value="ECO:0007669"/>
    <property type="project" value="InterPro"/>
</dbReference>
<feature type="chain" id="PRO_5042044463" evidence="2">
    <location>
        <begin position="39"/>
        <end position="632"/>
    </location>
</feature>
<comment type="caution">
    <text evidence="3">The sequence shown here is derived from an EMBL/GenBank/DDBJ whole genome shotgun (WGS) entry which is preliminary data.</text>
</comment>
<gene>
    <name evidence="3" type="ORF">OEA41_008767</name>
</gene>
<keyword evidence="1" id="KW-1133">Transmembrane helix</keyword>
<proteinExistence type="predicted"/>
<keyword evidence="2" id="KW-0732">Signal</keyword>
<feature type="transmembrane region" description="Helical" evidence="1">
    <location>
        <begin position="604"/>
        <end position="630"/>
    </location>
</feature>
<sequence length="632" mass="67753">MRPLGYACSKLRASALPSVPFLLTSILSILLHPHYACAANADTITHEDHNHPRLENLPGLLGFGSDGGSYEPDFIGADRSIIGRAGNDVQVLANNAPGSLNINQGDTNFWTFPSKALSGNFSAQTPGLPSPLQGQYSPPTPVDGERILYISLTTCIQPSPKSAKPNGAPDQLKLYVSTSSTNQKPNSSDGAVAVPVDGGFGWLNISVKSDVFIGIFAPFSAGFSGFYNYQLTASIDGFYASYYNERNGFFIDSDTNSALLYTNDTTSENNSSSSVFNSWMSEPPVFSMFVYNQDDPRILGIQNSYCALKNWAPVQSLGATGTSMTLIGDGRPKQQFHATNLNGSSSYYGTTVITGNSTALGNGVVNGGGTVWNPVNFTTKSGDFFVYLDSSLFLTCFPDNNCALVFNLTFCTSVAYAAPSNPKNATLSPMLGAKYDEYAASMYTNFSRSLAQIPCNTTSSAQYSLARNCTDCDAAYRQWLCAVSIPRCEDFSSNASYLQPRALNQTFINGTNGSTSSSNPLFSYTNVSRSYYGGSRNPMIDTDIQPGPYKEILPCKDLCYDLVRSCPAALQFGCPLEGHGMNYSYGNPSGLEWYPPTCNSPLGWAGGAAVLRGMGSLAVSMAFATAFVIVMI</sequence>
<feature type="signal peptide" evidence="2">
    <location>
        <begin position="1"/>
        <end position="38"/>
    </location>
</feature>
<dbReference type="PANTHER" id="PTHR39142:SF1">
    <property type="entry name" value="AEL197CP"/>
    <property type="match status" value="1"/>
</dbReference>
<dbReference type="AlphaFoldDB" id="A0AAD9Z0N8"/>
<organism evidence="3 4">
    <name type="scientific">Lepraria neglecta</name>
    <dbReference type="NCBI Taxonomy" id="209136"/>
    <lineage>
        <taxon>Eukaryota</taxon>
        <taxon>Fungi</taxon>
        <taxon>Dikarya</taxon>
        <taxon>Ascomycota</taxon>
        <taxon>Pezizomycotina</taxon>
        <taxon>Lecanoromycetes</taxon>
        <taxon>OSLEUM clade</taxon>
        <taxon>Lecanoromycetidae</taxon>
        <taxon>Lecanorales</taxon>
        <taxon>Lecanorineae</taxon>
        <taxon>Stereocaulaceae</taxon>
        <taxon>Lepraria</taxon>
    </lineage>
</organism>
<dbReference type="Pfam" id="PF12929">
    <property type="entry name" value="Mid1"/>
    <property type="match status" value="1"/>
</dbReference>
<evidence type="ECO:0000313" key="3">
    <source>
        <dbReference type="EMBL" id="KAK3169384.1"/>
    </source>
</evidence>
<evidence type="ECO:0000313" key="4">
    <source>
        <dbReference type="Proteomes" id="UP001276659"/>
    </source>
</evidence>
<reference evidence="3" key="1">
    <citation type="submission" date="2022-11" db="EMBL/GenBank/DDBJ databases">
        <title>Chromosomal genome sequence assembly and mating type (MAT) locus characterization of the leprose asexual lichenized fungus Lepraria neglecta (Nyl.) Erichsen.</title>
        <authorList>
            <person name="Allen J.L."/>
            <person name="Pfeffer B."/>
        </authorList>
    </citation>
    <scope>NUCLEOTIDE SEQUENCE</scope>
    <source>
        <strain evidence="3">Allen 5258</strain>
    </source>
</reference>
<dbReference type="GO" id="GO:0005262">
    <property type="term" value="F:calcium channel activity"/>
    <property type="evidence" value="ECO:0007669"/>
    <property type="project" value="InterPro"/>
</dbReference>
<keyword evidence="1" id="KW-0472">Membrane</keyword>
<dbReference type="EMBL" id="JASNWA010000009">
    <property type="protein sequence ID" value="KAK3169384.1"/>
    <property type="molecule type" value="Genomic_DNA"/>
</dbReference>
<dbReference type="Proteomes" id="UP001276659">
    <property type="component" value="Unassembled WGS sequence"/>
</dbReference>